<reference evidence="2" key="1">
    <citation type="submission" date="2015-06" db="EMBL/GenBank/DDBJ databases">
        <authorList>
            <person name="Nguyen H."/>
        </authorList>
    </citation>
    <scope>NUCLEOTIDE SEQUENCE</scope>
    <source>
        <strain evidence="2">DAOM 180753</strain>
    </source>
</reference>
<organism evidence="2 3">
    <name type="scientific">Penicillium thymicola</name>
    <dbReference type="NCBI Taxonomy" id="293382"/>
    <lineage>
        <taxon>Eukaryota</taxon>
        <taxon>Fungi</taxon>
        <taxon>Dikarya</taxon>
        <taxon>Ascomycota</taxon>
        <taxon>Pezizomycotina</taxon>
        <taxon>Eurotiomycetes</taxon>
        <taxon>Eurotiomycetidae</taxon>
        <taxon>Eurotiales</taxon>
        <taxon>Aspergillaceae</taxon>
        <taxon>Penicillium</taxon>
    </lineage>
</organism>
<comment type="caution">
    <text evidence="2">The sequence shown here is derived from an EMBL/GenBank/DDBJ whole genome shotgun (WGS) entry which is preliminary data.</text>
</comment>
<keyword evidence="1" id="KW-0812">Transmembrane</keyword>
<sequence>MVLLILAVVKAEPLDPPSNLICPGKQGVVRPRARRRKEEGIPLAPPHLLPLCYFSLFLFFFFFFSFLFLDFCFDI</sequence>
<accession>A0AAI9TEV8</accession>
<reference evidence="2" key="2">
    <citation type="journal article" date="2016" name="Fungal Biol.">
        <title>Ochratoxin A production by Penicillium thymicola.</title>
        <authorList>
            <person name="Nguyen H.D.T."/>
            <person name="McMullin D.R."/>
            <person name="Ponomareva E."/>
            <person name="Riley R."/>
            <person name="Pomraning K.R."/>
            <person name="Baker S.E."/>
            <person name="Seifert K.A."/>
        </authorList>
    </citation>
    <scope>NUCLEOTIDE SEQUENCE</scope>
    <source>
        <strain evidence="2">DAOM 180753</strain>
    </source>
</reference>
<gene>
    <name evidence="2" type="ORF">VN97_g7530</name>
</gene>
<dbReference type="AlphaFoldDB" id="A0AAI9TEV8"/>
<evidence type="ECO:0000256" key="1">
    <source>
        <dbReference type="SAM" id="Phobius"/>
    </source>
</evidence>
<proteinExistence type="predicted"/>
<feature type="transmembrane region" description="Helical" evidence="1">
    <location>
        <begin position="53"/>
        <end position="73"/>
    </location>
</feature>
<name>A0AAI9TEV8_PENTH</name>
<evidence type="ECO:0000313" key="3">
    <source>
        <dbReference type="Proteomes" id="UP001227192"/>
    </source>
</evidence>
<dbReference type="Proteomes" id="UP001227192">
    <property type="component" value="Unassembled WGS sequence"/>
</dbReference>
<keyword evidence="3" id="KW-1185">Reference proteome</keyword>
<keyword evidence="1" id="KW-0472">Membrane</keyword>
<dbReference type="EMBL" id="LACB01000244">
    <property type="protein sequence ID" value="KAJ9485837.1"/>
    <property type="molecule type" value="Genomic_DNA"/>
</dbReference>
<keyword evidence="1" id="KW-1133">Transmembrane helix</keyword>
<protein>
    <submittedName>
        <fullName evidence="2">Uncharacterized protein</fullName>
    </submittedName>
</protein>
<evidence type="ECO:0000313" key="2">
    <source>
        <dbReference type="EMBL" id="KAJ9485837.1"/>
    </source>
</evidence>